<name>A0ABQ5IUM2_9ASTR</name>
<organism evidence="2 3">
    <name type="scientific">Tanacetum coccineum</name>
    <dbReference type="NCBI Taxonomy" id="301880"/>
    <lineage>
        <taxon>Eukaryota</taxon>
        <taxon>Viridiplantae</taxon>
        <taxon>Streptophyta</taxon>
        <taxon>Embryophyta</taxon>
        <taxon>Tracheophyta</taxon>
        <taxon>Spermatophyta</taxon>
        <taxon>Magnoliopsida</taxon>
        <taxon>eudicotyledons</taxon>
        <taxon>Gunneridae</taxon>
        <taxon>Pentapetalae</taxon>
        <taxon>asterids</taxon>
        <taxon>campanulids</taxon>
        <taxon>Asterales</taxon>
        <taxon>Asteraceae</taxon>
        <taxon>Asteroideae</taxon>
        <taxon>Anthemideae</taxon>
        <taxon>Anthemidinae</taxon>
        <taxon>Tanacetum</taxon>
    </lineage>
</organism>
<keyword evidence="1" id="KW-0732">Signal</keyword>
<sequence>MVLLVTFSNLFVVSVLAWGDISLPKREGGLGLCSLEIFNLTLMTTHIWNIFFTPRDIAREGYSLQTHVADLMTNGTWNWPHVWLTKALNLGLIAPPILVNTRQDCVRWRDSNGNMVELSVKLAWEALRPCSAEEWSYVRNLAEMDAIQPNIHDIVAHLHPMTNKRTTNSIVGKLVLAASSYFIWNERNNRLFKNII</sequence>
<dbReference type="Proteomes" id="UP001151760">
    <property type="component" value="Unassembled WGS sequence"/>
</dbReference>
<accession>A0ABQ5IUM2</accession>
<evidence type="ECO:0000313" key="3">
    <source>
        <dbReference type="Proteomes" id="UP001151760"/>
    </source>
</evidence>
<evidence type="ECO:0008006" key="4">
    <source>
        <dbReference type="Google" id="ProtNLM"/>
    </source>
</evidence>
<evidence type="ECO:0000256" key="1">
    <source>
        <dbReference type="SAM" id="SignalP"/>
    </source>
</evidence>
<proteinExistence type="predicted"/>
<keyword evidence="3" id="KW-1185">Reference proteome</keyword>
<evidence type="ECO:0000313" key="2">
    <source>
        <dbReference type="EMBL" id="GJU03859.1"/>
    </source>
</evidence>
<reference evidence="2" key="2">
    <citation type="submission" date="2022-01" db="EMBL/GenBank/DDBJ databases">
        <authorList>
            <person name="Yamashiro T."/>
            <person name="Shiraishi A."/>
            <person name="Satake H."/>
            <person name="Nakayama K."/>
        </authorList>
    </citation>
    <scope>NUCLEOTIDE SEQUENCE</scope>
</reference>
<comment type="caution">
    <text evidence="2">The sequence shown here is derived from an EMBL/GenBank/DDBJ whole genome shotgun (WGS) entry which is preliminary data.</text>
</comment>
<gene>
    <name evidence="2" type="ORF">Tco_1114197</name>
</gene>
<protein>
    <recommendedName>
        <fullName evidence="4">Reverse transcriptase zinc-binding domain-containing protein</fullName>
    </recommendedName>
</protein>
<feature type="signal peptide" evidence="1">
    <location>
        <begin position="1"/>
        <end position="17"/>
    </location>
</feature>
<dbReference type="EMBL" id="BQNB010021194">
    <property type="protein sequence ID" value="GJU03859.1"/>
    <property type="molecule type" value="Genomic_DNA"/>
</dbReference>
<feature type="chain" id="PRO_5045869246" description="Reverse transcriptase zinc-binding domain-containing protein" evidence="1">
    <location>
        <begin position="18"/>
        <end position="196"/>
    </location>
</feature>
<reference evidence="2" key="1">
    <citation type="journal article" date="2022" name="Int. J. Mol. Sci.">
        <title>Draft Genome of Tanacetum Coccineum: Genomic Comparison of Closely Related Tanacetum-Family Plants.</title>
        <authorList>
            <person name="Yamashiro T."/>
            <person name="Shiraishi A."/>
            <person name="Nakayama K."/>
            <person name="Satake H."/>
        </authorList>
    </citation>
    <scope>NUCLEOTIDE SEQUENCE</scope>
</reference>